<evidence type="ECO:0000313" key="5">
    <source>
        <dbReference type="WBParaSite" id="SPAL_0001471200.1"/>
    </source>
</evidence>
<keyword evidence="3" id="KW-0812">Transmembrane</keyword>
<keyword evidence="4" id="KW-1185">Reference proteome</keyword>
<feature type="region of interest" description="Disordered" evidence="2">
    <location>
        <begin position="520"/>
        <end position="543"/>
    </location>
</feature>
<dbReference type="InterPro" id="IPR057233">
    <property type="entry name" value="DUF7911"/>
</dbReference>
<accession>A0A0N5C9Y5</accession>
<organism evidence="4 5">
    <name type="scientific">Strongyloides papillosus</name>
    <name type="common">Intestinal threadworm</name>
    <dbReference type="NCBI Taxonomy" id="174720"/>
    <lineage>
        <taxon>Eukaryota</taxon>
        <taxon>Metazoa</taxon>
        <taxon>Ecdysozoa</taxon>
        <taxon>Nematoda</taxon>
        <taxon>Chromadorea</taxon>
        <taxon>Rhabditida</taxon>
        <taxon>Tylenchina</taxon>
        <taxon>Panagrolaimomorpha</taxon>
        <taxon>Strongyloidoidea</taxon>
        <taxon>Strongyloididae</taxon>
        <taxon>Strongyloides</taxon>
    </lineage>
</organism>
<dbReference type="Proteomes" id="UP000046392">
    <property type="component" value="Unplaced"/>
</dbReference>
<proteinExistence type="predicted"/>
<feature type="transmembrane region" description="Helical" evidence="3">
    <location>
        <begin position="12"/>
        <end position="31"/>
    </location>
</feature>
<evidence type="ECO:0000256" key="3">
    <source>
        <dbReference type="SAM" id="Phobius"/>
    </source>
</evidence>
<keyword evidence="1" id="KW-0175">Coiled coil</keyword>
<keyword evidence="3" id="KW-0472">Membrane</keyword>
<reference evidence="5" key="1">
    <citation type="submission" date="2017-02" db="UniProtKB">
        <authorList>
            <consortium name="WormBaseParasite"/>
        </authorList>
    </citation>
    <scope>IDENTIFICATION</scope>
</reference>
<feature type="coiled-coil region" evidence="1">
    <location>
        <begin position="445"/>
        <end position="483"/>
    </location>
</feature>
<dbReference type="AlphaFoldDB" id="A0A0N5C9Y5"/>
<evidence type="ECO:0000313" key="4">
    <source>
        <dbReference type="Proteomes" id="UP000046392"/>
    </source>
</evidence>
<evidence type="ECO:0000256" key="2">
    <source>
        <dbReference type="SAM" id="MobiDB-lite"/>
    </source>
</evidence>
<protein>
    <submittedName>
        <fullName evidence="5">Sema domain-containing protein</fullName>
    </submittedName>
</protein>
<name>A0A0N5C9Y5_STREA</name>
<dbReference type="WBParaSite" id="SPAL_0001471200.1">
    <property type="protein sequence ID" value="SPAL_0001471200.1"/>
    <property type="gene ID" value="SPAL_0001471200"/>
</dbReference>
<keyword evidence="3" id="KW-1133">Transmembrane helix</keyword>
<evidence type="ECO:0000256" key="1">
    <source>
        <dbReference type="SAM" id="Coils"/>
    </source>
</evidence>
<sequence>MNIIKYISLNSFYSLILYILWFNLLTISNTVTLGKGKACREENIYQYSKNYSTPDLIFYGLTSDCQIFFSTLLNIDKIHDLKVDHKHQHCSPHYTKLHLVNYLGQLSILVTTLRHGNNFCTMNIEFPAIEFITSPFLFTYSLMSSLPFFACSSLPLHSGFLLQPSQSYIDPRVSDVIHFVGKNSTSKEIIELQFKITPEGYLVRHKQTRATNIFGKRQQRVLVTVDRRTGLLYSIGDTESMNLLGTCSLDPHTLPFGKNHLESNIYSLADKYSKVDSLSVDEKTIMLGIQKSRDVQKTRLLIGHLKERINFKCFISLPYLAQVSMVSKRTIDKLNEGQILTLEMELKEKQKELELKMVKEKFSHLNNTVKIGGPEERERKNNHSDNKNIIIESNDIKVPLTTIFPIPITITTTDSVKTQETIINNQEKENNKINLGKKEEDEDLTSKMEEELNNKIKLLENTNDEVKDLFKEEENNKEELTEFDSTNETVPNEGKIEYFDIDNSVKEPHDLPTDGPNIFDGSITSDDNSDNNNHNYPKLKDSLIPTTSKNNASLISNNSSPSNLMGVVKNHFISFFITFPLISLTLHSTII</sequence>
<dbReference type="Pfam" id="PF25492">
    <property type="entry name" value="DUF7911"/>
    <property type="match status" value="1"/>
</dbReference>